<evidence type="ECO:0000313" key="2">
    <source>
        <dbReference type="EMBL" id="MFD2255414.1"/>
    </source>
</evidence>
<sequence>MERKTARAYSNSTRAEMALESGLELALSEIAEIARHDDSIVFRIEDQELPEVGSPSRPRGDRERFFTFGAVYEDGHWKCVPLFSGGDEMLLGERKIEALRLAESLEDISRESVTLAAPSVHDQYVPRAKWVDISEVGEKEQRLRYAFWVEDLSGRIDSRAIRINTTASVIDEPTIDIRTILEPGHAPEAGLPEGLILKNKELRTSGSLRTLLEKESAARIEPYVHYCRHSERGIQLIPHGFGYAAAGTEPADLNELIEAGAVDELAEYIAEQLPEFESRKGGFPEDENYLKTLCASMIDYADADSDASVGEGYRGVDSYPFVNEMYDRYEITSQSDEATEISVETYIELWNPCQLDIAGTIEFTNINKMRFKMPPGVYHQFSNASFPAIEIELPANGFGVIYLGKKEYSFPHSFGIPARLEFTAFSGNNFELKWNGRVVDRARRGVQRPSGFLDAAPSPGGNDEFTYNWKGNASPAHNLNESQFGDPRANYYVDSAIRNHNYRRSNWGGRSVKTGIQTAHTYEVKLTDWPDKGSSSLSGILPDNDKVRPAASPGEISGTLDDGTPFPVTQPEMAPAFISNSGRYDSVAELGNIFDPAQWSDVEDPDLKQAEKKAGGGQTLAIGRPEFAAFDQDGWRAAQLLDIFSVTHPSGDRHFPVNINTAPREVLRALVSGVLEADPANPDLEAPSDIETGDVFADYVIAQRQIFPLRSFSDLNQIRSHPLKAENEDDEALIPFFGSREAYPQTKAPSETWDDAGREELFRKVMERVGFGSKIFRVIVAGEVLSESGKVVGRATREYHVSVESTRDVDGVVLPDQPVRFIKHYEKSH</sequence>
<dbReference type="Proteomes" id="UP001597375">
    <property type="component" value="Unassembled WGS sequence"/>
</dbReference>
<proteinExistence type="predicted"/>
<protein>
    <submittedName>
        <fullName evidence="2">Uncharacterized protein</fullName>
    </submittedName>
</protein>
<keyword evidence="3" id="KW-1185">Reference proteome</keyword>
<gene>
    <name evidence="2" type="ORF">ACFSSA_01885</name>
</gene>
<name>A0ABW5D4V0_9BACT</name>
<reference evidence="3" key="1">
    <citation type="journal article" date="2019" name="Int. J. Syst. Evol. Microbiol.">
        <title>The Global Catalogue of Microorganisms (GCM) 10K type strain sequencing project: providing services to taxonomists for standard genome sequencing and annotation.</title>
        <authorList>
            <consortium name="The Broad Institute Genomics Platform"/>
            <consortium name="The Broad Institute Genome Sequencing Center for Infectious Disease"/>
            <person name="Wu L."/>
            <person name="Ma J."/>
        </authorList>
    </citation>
    <scope>NUCLEOTIDE SEQUENCE [LARGE SCALE GENOMIC DNA]</scope>
    <source>
        <strain evidence="3">CGMCC 4.7106</strain>
    </source>
</reference>
<accession>A0ABW5D4V0</accession>
<evidence type="ECO:0000256" key="1">
    <source>
        <dbReference type="SAM" id="MobiDB-lite"/>
    </source>
</evidence>
<feature type="region of interest" description="Disordered" evidence="1">
    <location>
        <begin position="535"/>
        <end position="561"/>
    </location>
</feature>
<evidence type="ECO:0000313" key="3">
    <source>
        <dbReference type="Proteomes" id="UP001597375"/>
    </source>
</evidence>
<dbReference type="EMBL" id="JBHUIT010000002">
    <property type="protein sequence ID" value="MFD2255414.1"/>
    <property type="molecule type" value="Genomic_DNA"/>
</dbReference>
<organism evidence="2 3">
    <name type="scientific">Luteolibacter algae</name>
    <dbReference type="NCBI Taxonomy" id="454151"/>
    <lineage>
        <taxon>Bacteria</taxon>
        <taxon>Pseudomonadati</taxon>
        <taxon>Verrucomicrobiota</taxon>
        <taxon>Verrucomicrobiia</taxon>
        <taxon>Verrucomicrobiales</taxon>
        <taxon>Verrucomicrobiaceae</taxon>
        <taxon>Luteolibacter</taxon>
    </lineage>
</organism>
<comment type="caution">
    <text evidence="2">The sequence shown here is derived from an EMBL/GenBank/DDBJ whole genome shotgun (WGS) entry which is preliminary data.</text>
</comment>